<comment type="caution">
    <text evidence="2">The sequence shown here is derived from an EMBL/GenBank/DDBJ whole genome shotgun (WGS) entry which is preliminary data.</text>
</comment>
<evidence type="ECO:0000313" key="2">
    <source>
        <dbReference type="EMBL" id="NBN63999.1"/>
    </source>
</evidence>
<dbReference type="RefSeq" id="WP_161675946.1">
    <property type="nucleotide sequence ID" value="NZ_JAABLP010000002.1"/>
</dbReference>
<dbReference type="EMBL" id="JAABLP010000002">
    <property type="protein sequence ID" value="NBN63999.1"/>
    <property type="molecule type" value="Genomic_DNA"/>
</dbReference>
<evidence type="ECO:0000313" key="3">
    <source>
        <dbReference type="Proteomes" id="UP000541347"/>
    </source>
</evidence>
<sequence length="457" mass="48830">MPTRVLVPSGVLGLGFDRQALKRGVANRPDIICIDGGSTDSGPFSLGAGVSKYSRAATRSEWRDLMRARAEAGVPLVIGTAGTCGTDATVDWMHDITVELAAELGQTLKIARLYSSQPAERIITALEAGRIRPLEPAPAISPEVLSGLANIVALAGAEQIQAALATGADIVIAGRTTDTATIAALPLLRGDHAGGAWHGAKIAECGALCSTHPTSGVIQVDFDADGFTVEPLAETAACTPHSVSAHMLYENSDPYQLYEPGGYLDVRGARYTALDERRVRVEGSRWVKGAYTVKLEGARVAGYQTTILAILRNERYVTGARAWIERLSAFLEGEIRSRMGLEPGEAYTLEFRLIGVDAALGDLERRQGDPVEVGVLGIVTATSQMQAAEIGKLINPFVLHYPLTDHEELPTFAFPYSPAQSDRGALYEFALNHVMDLDDPMSAFRLVVTEVAHGPAR</sequence>
<feature type="domain" description="Acyclic terpene utilisation N-terminal" evidence="1">
    <location>
        <begin position="77"/>
        <end position="400"/>
    </location>
</feature>
<dbReference type="Pfam" id="PF07287">
    <property type="entry name" value="AtuA"/>
    <property type="match status" value="1"/>
</dbReference>
<protein>
    <submittedName>
        <fullName evidence="2">Acyclic terpene utilization AtuA family protein</fullName>
    </submittedName>
</protein>
<dbReference type="InterPro" id="IPR010839">
    <property type="entry name" value="AtuA_N"/>
</dbReference>
<evidence type="ECO:0000259" key="1">
    <source>
        <dbReference type="Pfam" id="PF07287"/>
    </source>
</evidence>
<organism evidence="2 3">
    <name type="scientific">Pannonibacter tanglangensis</name>
    <dbReference type="NCBI Taxonomy" id="2750084"/>
    <lineage>
        <taxon>Bacteria</taxon>
        <taxon>Pseudomonadati</taxon>
        <taxon>Pseudomonadota</taxon>
        <taxon>Alphaproteobacteria</taxon>
        <taxon>Hyphomicrobiales</taxon>
        <taxon>Stappiaceae</taxon>
        <taxon>Pannonibacter</taxon>
    </lineage>
</organism>
<keyword evidence="3" id="KW-1185">Reference proteome</keyword>
<dbReference type="Proteomes" id="UP000541347">
    <property type="component" value="Unassembled WGS sequence"/>
</dbReference>
<accession>A0ABW9ZHT1</accession>
<reference evidence="2 3" key="1">
    <citation type="submission" date="2020-01" db="EMBL/GenBank/DDBJ databases">
        <authorList>
            <person name="Peng S.Y."/>
            <person name="Li J."/>
            <person name="Wang M."/>
            <person name="Wang L."/>
            <person name="Wang C.Q."/>
            <person name="Wang J.R."/>
        </authorList>
    </citation>
    <scope>NUCLEOTIDE SEQUENCE [LARGE SCALE GENOMIC DNA]</scope>
    <source>
        <strain evidence="2 3">XCT-34</strain>
    </source>
</reference>
<gene>
    <name evidence="2" type="ORF">GWI71_09930</name>
</gene>
<name>A0ABW9ZHT1_9HYPH</name>
<proteinExistence type="predicted"/>